<dbReference type="PANTHER" id="PTHR43229:SF6">
    <property type="entry name" value="ABC-TYPE MULTIDRUG TRANSPORT SYSTEM, PERMEASE COMPONENT"/>
    <property type="match status" value="1"/>
</dbReference>
<evidence type="ECO:0000256" key="2">
    <source>
        <dbReference type="ARBA" id="ARBA00022692"/>
    </source>
</evidence>
<dbReference type="Pfam" id="PF01061">
    <property type="entry name" value="ABC2_membrane"/>
    <property type="match status" value="1"/>
</dbReference>
<keyword evidence="2 5" id="KW-0812">Transmembrane</keyword>
<feature type="transmembrane region" description="Helical" evidence="5">
    <location>
        <begin position="257"/>
        <end position="279"/>
    </location>
</feature>
<evidence type="ECO:0000256" key="4">
    <source>
        <dbReference type="ARBA" id="ARBA00023136"/>
    </source>
</evidence>
<name>A0A6J4VCB7_9BACT</name>
<evidence type="ECO:0000313" key="7">
    <source>
        <dbReference type="EMBL" id="CAA9571575.1"/>
    </source>
</evidence>
<comment type="subcellular location">
    <subcellularLocation>
        <location evidence="5">Cell membrane</location>
        <topology evidence="5">Multi-pass membrane protein</topology>
    </subcellularLocation>
    <subcellularLocation>
        <location evidence="1">Membrane</location>
        <topology evidence="1">Multi-pass membrane protein</topology>
    </subcellularLocation>
</comment>
<dbReference type="InterPro" id="IPR013525">
    <property type="entry name" value="ABC2_TM"/>
</dbReference>
<keyword evidence="4 5" id="KW-0472">Membrane</keyword>
<organism evidence="7">
    <name type="scientific">uncultured Thermomicrobiales bacterium</name>
    <dbReference type="NCBI Taxonomy" id="1645740"/>
    <lineage>
        <taxon>Bacteria</taxon>
        <taxon>Pseudomonadati</taxon>
        <taxon>Thermomicrobiota</taxon>
        <taxon>Thermomicrobia</taxon>
        <taxon>Thermomicrobiales</taxon>
        <taxon>environmental samples</taxon>
    </lineage>
</organism>
<protein>
    <recommendedName>
        <fullName evidence="5">Transport permease protein</fullName>
    </recommendedName>
</protein>
<dbReference type="AlphaFoldDB" id="A0A6J4VCB7"/>
<proteinExistence type="inferred from homology"/>
<dbReference type="PROSITE" id="PS51012">
    <property type="entry name" value="ABC_TM2"/>
    <property type="match status" value="1"/>
</dbReference>
<feature type="domain" description="ABC transmembrane type-2" evidence="6">
    <location>
        <begin position="46"/>
        <end position="279"/>
    </location>
</feature>
<dbReference type="GO" id="GO:0005886">
    <property type="term" value="C:plasma membrane"/>
    <property type="evidence" value="ECO:0007669"/>
    <property type="project" value="UniProtKB-SubCell"/>
</dbReference>
<feature type="transmembrane region" description="Helical" evidence="5">
    <location>
        <begin position="130"/>
        <end position="156"/>
    </location>
</feature>
<accession>A0A6J4VCB7</accession>
<dbReference type="InterPro" id="IPR047817">
    <property type="entry name" value="ABC2_TM_bact-type"/>
</dbReference>
<dbReference type="EMBL" id="CADCWF010000257">
    <property type="protein sequence ID" value="CAA9571575.1"/>
    <property type="molecule type" value="Genomic_DNA"/>
</dbReference>
<keyword evidence="5" id="KW-0813">Transport</keyword>
<dbReference type="PANTHER" id="PTHR43229">
    <property type="entry name" value="NODULATION PROTEIN J"/>
    <property type="match status" value="1"/>
</dbReference>
<evidence type="ECO:0000256" key="1">
    <source>
        <dbReference type="ARBA" id="ARBA00004141"/>
    </source>
</evidence>
<evidence type="ECO:0000256" key="5">
    <source>
        <dbReference type="RuleBase" id="RU361157"/>
    </source>
</evidence>
<keyword evidence="3 5" id="KW-1133">Transmembrane helix</keyword>
<keyword evidence="5" id="KW-1003">Cell membrane</keyword>
<comment type="similarity">
    <text evidence="5">Belongs to the ABC-2 integral membrane protein family.</text>
</comment>
<evidence type="ECO:0000259" key="6">
    <source>
        <dbReference type="PROSITE" id="PS51012"/>
    </source>
</evidence>
<feature type="transmembrane region" description="Helical" evidence="5">
    <location>
        <begin position="200"/>
        <end position="218"/>
    </location>
</feature>
<feature type="transmembrane region" description="Helical" evidence="5">
    <location>
        <begin position="168"/>
        <end position="193"/>
    </location>
</feature>
<gene>
    <name evidence="7" type="ORF">AVDCRST_MAG59-3585</name>
</gene>
<evidence type="ECO:0000256" key="3">
    <source>
        <dbReference type="ARBA" id="ARBA00022989"/>
    </source>
</evidence>
<reference evidence="7" key="1">
    <citation type="submission" date="2020-02" db="EMBL/GenBank/DDBJ databases">
        <authorList>
            <person name="Meier V. D."/>
        </authorList>
    </citation>
    <scope>NUCLEOTIDE SEQUENCE</scope>
    <source>
        <strain evidence="7">AVDCRST_MAG59</strain>
    </source>
</reference>
<feature type="transmembrane region" description="Helical" evidence="5">
    <location>
        <begin position="41"/>
        <end position="62"/>
    </location>
</feature>
<sequence>MSVNASPSRRVNPVPGAGIGREARASWAFVERNFYLVRRYWHLELAFLVFNVTSAMSVLYIGEAQMQRDAAGAIAAEQRLDLVLYLGIGTVVWAYLRAVFGNVGEMVAWERWEGTIEYTMMAPVSRLTHMLGVSLFSIIYGLARSALLLGVLALFFSVDLSRANLGGAALVLLAGSLSFIGFGIMAATLPLLFPERGEEMTFVISSLLLVVSGVYYPVSVLPDWMEPLATVSPATYVLEGMRATILDGAATLAIGPYLLPILVLGVVTLPLGLAVFGWAERYAKRTGKLKRSG</sequence>
<dbReference type="GO" id="GO:0140359">
    <property type="term" value="F:ABC-type transporter activity"/>
    <property type="evidence" value="ECO:0007669"/>
    <property type="project" value="InterPro"/>
</dbReference>
<dbReference type="InterPro" id="IPR051784">
    <property type="entry name" value="Nod_factor_ABC_transporter"/>
</dbReference>
<feature type="transmembrane region" description="Helical" evidence="5">
    <location>
        <begin position="82"/>
        <end position="100"/>
    </location>
</feature>